<dbReference type="SMART" id="SM00225">
    <property type="entry name" value="BTB"/>
    <property type="match status" value="1"/>
</dbReference>
<feature type="domain" description="BTB" evidence="3">
    <location>
        <begin position="35"/>
        <end position="102"/>
    </location>
</feature>
<dbReference type="PANTHER" id="PTHR22744">
    <property type="entry name" value="HELIX LOOP HELIX PROTEIN 21-RELATED"/>
    <property type="match status" value="1"/>
</dbReference>
<dbReference type="Proteomes" id="UP000225706">
    <property type="component" value="Unassembled WGS sequence"/>
</dbReference>
<organism evidence="4 5">
    <name type="scientific">Stylophora pistillata</name>
    <name type="common">Smooth cauliflower coral</name>
    <dbReference type="NCBI Taxonomy" id="50429"/>
    <lineage>
        <taxon>Eukaryota</taxon>
        <taxon>Metazoa</taxon>
        <taxon>Cnidaria</taxon>
        <taxon>Anthozoa</taxon>
        <taxon>Hexacorallia</taxon>
        <taxon>Scleractinia</taxon>
        <taxon>Astrocoeniina</taxon>
        <taxon>Pocilloporidae</taxon>
        <taxon>Stylophora</taxon>
    </lineage>
</organism>
<dbReference type="AlphaFoldDB" id="A0A2B4S1H9"/>
<dbReference type="OrthoDB" id="5972746at2759"/>
<dbReference type="Gene3D" id="3.30.710.10">
    <property type="entry name" value="Potassium Channel Kv1.1, Chain A"/>
    <property type="match status" value="1"/>
</dbReference>
<comment type="caution">
    <text evidence="4">The sequence shown here is derived from an EMBL/GenBank/DDBJ whole genome shotgun (WGS) entry which is preliminary data.</text>
</comment>
<protein>
    <submittedName>
        <fullName evidence="4">Kelch-like protein 6</fullName>
    </submittedName>
</protein>
<reference evidence="5" key="1">
    <citation type="journal article" date="2017" name="bioRxiv">
        <title>Comparative analysis of the genomes of Stylophora pistillata and Acropora digitifera provides evidence for extensive differences between species of corals.</title>
        <authorList>
            <person name="Voolstra C.R."/>
            <person name="Li Y."/>
            <person name="Liew Y.J."/>
            <person name="Baumgarten S."/>
            <person name="Zoccola D."/>
            <person name="Flot J.-F."/>
            <person name="Tambutte S."/>
            <person name="Allemand D."/>
            <person name="Aranda M."/>
        </authorList>
    </citation>
    <scope>NUCLEOTIDE SEQUENCE [LARGE SCALE GENOMIC DNA]</scope>
</reference>
<evidence type="ECO:0000256" key="2">
    <source>
        <dbReference type="SAM" id="MobiDB-lite"/>
    </source>
</evidence>
<evidence type="ECO:0000313" key="5">
    <source>
        <dbReference type="Proteomes" id="UP000225706"/>
    </source>
</evidence>
<gene>
    <name evidence="4" type="primary">Klhl6</name>
    <name evidence="4" type="ORF">AWC38_SpisGene12186</name>
</gene>
<evidence type="ECO:0000313" key="4">
    <source>
        <dbReference type="EMBL" id="PFX23276.1"/>
    </source>
</evidence>
<proteinExistence type="predicted"/>
<dbReference type="InterPro" id="IPR000210">
    <property type="entry name" value="BTB/POZ_dom"/>
</dbReference>
<evidence type="ECO:0000259" key="3">
    <source>
        <dbReference type="PROSITE" id="PS50097"/>
    </source>
</evidence>
<keyword evidence="5" id="KW-1185">Reference proteome</keyword>
<evidence type="ECO:0000256" key="1">
    <source>
        <dbReference type="SAM" id="Coils"/>
    </source>
</evidence>
<dbReference type="InterPro" id="IPR011333">
    <property type="entry name" value="SKP1/BTB/POZ_sf"/>
</dbReference>
<feature type="region of interest" description="Disordered" evidence="2">
    <location>
        <begin position="1"/>
        <end position="24"/>
    </location>
</feature>
<name>A0A2B4S1H9_STYPI</name>
<accession>A0A2B4S1H9</accession>
<feature type="compositionally biased region" description="Polar residues" evidence="2">
    <location>
        <begin position="1"/>
        <end position="18"/>
    </location>
</feature>
<keyword evidence="1" id="KW-0175">Coiled coil</keyword>
<dbReference type="EMBL" id="LSMT01000213">
    <property type="protein sequence ID" value="PFX23276.1"/>
    <property type="molecule type" value="Genomic_DNA"/>
</dbReference>
<dbReference type="SUPFAM" id="SSF54695">
    <property type="entry name" value="POZ domain"/>
    <property type="match status" value="1"/>
</dbReference>
<feature type="coiled-coil region" evidence="1">
    <location>
        <begin position="184"/>
        <end position="211"/>
    </location>
</feature>
<dbReference type="Pfam" id="PF00651">
    <property type="entry name" value="BTB"/>
    <property type="match status" value="1"/>
</dbReference>
<dbReference type="PROSITE" id="PS50097">
    <property type="entry name" value="BTB"/>
    <property type="match status" value="1"/>
</dbReference>
<sequence>MWSSCPVKFTTNPKQTPMMQKKGSVPDFTEPWHLSDAVLVVEEKKFHFHKGTLSMWSPVFERIFSSDFKEKFASEIPLPGKDASEIKELLLVIYPTSKPIGETNCYFLLPLAREYQMDQLTERCEKYLLQREKTPHQAIDFLVLANEFNMEDLCKQCVEIAKHMSITEVRRHEKYAMIAPEEGRQLAERRVELLENKMQSSEQRVNSVKKEVKDVCEWGLKEMGRVLYQKKSPEGRRIPRALSDCLKLIEETASESVEVAVMIQLVQHRLRSIYEPMYS</sequence>
<dbReference type="PANTHER" id="PTHR22744:SF17">
    <property type="entry name" value="BTB DOMAIN-CONTAINING PROTEIN"/>
    <property type="match status" value="1"/>
</dbReference>